<keyword evidence="2" id="KW-1185">Reference proteome</keyword>
<evidence type="ECO:0000313" key="2">
    <source>
        <dbReference type="Proteomes" id="UP000053660"/>
    </source>
</evidence>
<proteinExistence type="predicted"/>
<dbReference type="Proteomes" id="UP000053660">
    <property type="component" value="Unassembled WGS sequence"/>
</dbReference>
<protein>
    <submittedName>
        <fullName evidence="1">Uncharacterized protein</fullName>
    </submittedName>
</protein>
<dbReference type="EMBL" id="KN549414">
    <property type="protein sequence ID" value="KHJ97690.1"/>
    <property type="molecule type" value="Genomic_DNA"/>
</dbReference>
<accession>A0A0B1TQP3</accession>
<reference evidence="1 2" key="1">
    <citation type="submission" date="2014-03" db="EMBL/GenBank/DDBJ databases">
        <title>Draft genome of the hookworm Oesophagostomum dentatum.</title>
        <authorList>
            <person name="Mitreva M."/>
        </authorList>
    </citation>
    <scope>NUCLEOTIDE SEQUENCE [LARGE SCALE GENOMIC DNA]</scope>
    <source>
        <strain evidence="1 2">OD-Hann</strain>
    </source>
</reference>
<evidence type="ECO:0000313" key="1">
    <source>
        <dbReference type="EMBL" id="KHJ97690.1"/>
    </source>
</evidence>
<dbReference type="AlphaFoldDB" id="A0A0B1TQP3"/>
<sequence length="54" mass="6416">MDRCPTYITETYTFPIWLPWHPINVAAKSHARYRKQRKITVLRDLLIASMVISL</sequence>
<organism evidence="1 2">
    <name type="scientific">Oesophagostomum dentatum</name>
    <name type="common">Nodular worm</name>
    <dbReference type="NCBI Taxonomy" id="61180"/>
    <lineage>
        <taxon>Eukaryota</taxon>
        <taxon>Metazoa</taxon>
        <taxon>Ecdysozoa</taxon>
        <taxon>Nematoda</taxon>
        <taxon>Chromadorea</taxon>
        <taxon>Rhabditida</taxon>
        <taxon>Rhabditina</taxon>
        <taxon>Rhabditomorpha</taxon>
        <taxon>Strongyloidea</taxon>
        <taxon>Strongylidae</taxon>
        <taxon>Oesophagostomum</taxon>
    </lineage>
</organism>
<gene>
    <name evidence="1" type="ORF">OESDEN_02329</name>
</gene>
<name>A0A0B1TQP3_OESDE</name>